<dbReference type="EMBL" id="CP168151">
    <property type="protein sequence ID" value="XFD39253.1"/>
    <property type="molecule type" value="Genomic_DNA"/>
</dbReference>
<organism evidence="1 2">
    <name type="scientific">Lentilactobacillus terminaliae</name>
    <dbReference type="NCBI Taxonomy" id="3003483"/>
    <lineage>
        <taxon>Bacteria</taxon>
        <taxon>Bacillati</taxon>
        <taxon>Bacillota</taxon>
        <taxon>Bacilli</taxon>
        <taxon>Lactobacillales</taxon>
        <taxon>Lactobacillaceae</taxon>
        <taxon>Lentilactobacillus</taxon>
    </lineage>
</organism>
<dbReference type="Proteomes" id="UP001149860">
    <property type="component" value="Chromosome"/>
</dbReference>
<evidence type="ECO:0000313" key="1">
    <source>
        <dbReference type="EMBL" id="XFD39253.1"/>
    </source>
</evidence>
<evidence type="ECO:0000313" key="2">
    <source>
        <dbReference type="Proteomes" id="UP001149860"/>
    </source>
</evidence>
<accession>A0ACD5DDN2</accession>
<keyword evidence="2" id="KW-1185">Reference proteome</keyword>
<reference evidence="1" key="1">
    <citation type="submission" date="2024-08" db="EMBL/GenBank/DDBJ databases">
        <title>Lentilactobacillus sp. nov., isolated from tree bark.</title>
        <authorList>
            <person name="Phuengjayaem S."/>
            <person name="Tanasupawat S."/>
        </authorList>
    </citation>
    <scope>NUCLEOTIDE SEQUENCE</scope>
    <source>
        <strain evidence="1">SPB1-3</strain>
    </source>
</reference>
<name>A0ACD5DDN2_9LACO</name>
<proteinExistence type="predicted"/>
<protein>
    <submittedName>
        <fullName evidence="1">Uncharacterized protein</fullName>
    </submittedName>
</protein>
<sequence>MKHKVKNNPRKSRRIRKVAKIMINFLQAQGIKVMRYDAFSTNSIYLKLDYGLCYSVRISDHAGKQHLTYRFNAIDRYRGPKYVKTDWGWSREFYSLKPDELNQLCVSIIKLRAGRIDSLGVYGYQQKMEEYRHQNLHAKGFWELAQDLG</sequence>
<gene>
    <name evidence="1" type="ORF">O0236_007390</name>
</gene>